<dbReference type="InterPro" id="IPR002656">
    <property type="entry name" value="Acyl_transf_3_dom"/>
</dbReference>
<proteinExistence type="predicted"/>
<comment type="caution">
    <text evidence="4">The sequence shown here is derived from an EMBL/GenBank/DDBJ whole genome shotgun (WGS) entry which is preliminary data.</text>
</comment>
<protein>
    <submittedName>
        <fullName evidence="4">SGNH hydrolase domain-containing protein</fullName>
    </submittedName>
</protein>
<dbReference type="PANTHER" id="PTHR23028:SF53">
    <property type="entry name" value="ACYL_TRANSF_3 DOMAIN-CONTAINING PROTEIN"/>
    <property type="match status" value="1"/>
</dbReference>
<feature type="transmembrane region" description="Helical" evidence="1">
    <location>
        <begin position="87"/>
        <end position="108"/>
    </location>
</feature>
<keyword evidence="1" id="KW-0472">Membrane</keyword>
<feature type="transmembrane region" description="Helical" evidence="1">
    <location>
        <begin position="177"/>
        <end position="197"/>
    </location>
</feature>
<organism evidence="4 5">
    <name type="scientific">Actinocorallia longicatena</name>
    <dbReference type="NCBI Taxonomy" id="111803"/>
    <lineage>
        <taxon>Bacteria</taxon>
        <taxon>Bacillati</taxon>
        <taxon>Actinomycetota</taxon>
        <taxon>Actinomycetes</taxon>
        <taxon>Streptosporangiales</taxon>
        <taxon>Thermomonosporaceae</taxon>
        <taxon>Actinocorallia</taxon>
    </lineage>
</organism>
<feature type="transmembrane region" description="Helical" evidence="1">
    <location>
        <begin position="231"/>
        <end position="252"/>
    </location>
</feature>
<dbReference type="InterPro" id="IPR043968">
    <property type="entry name" value="SGNH"/>
</dbReference>
<sequence>MLDAVERAPASSGRGGGSRRHEIEGLRAVAVGLVVLGHCGVRTFAGGYVGVDVFFVISGFLITSLLLREADATGRVSIRGFYRRRALRLFPASTLALAATLAAAWAWLSPARFHAHVLDGLASAVYAVNFRLAATGTDYLAQGSPPSPFQHFWSLAVEEQFYLVWPLLILALRRRTLLVPALAVLCAVSFGLGAVQTGTSPPWAYFGTQARLWELGAGALLALTGTGRLRGAAAAVVSWTGLAAIVLAAVVFDAGTAFPGHLASLPVLGAVLVVAGGSAPRGAVVLLGTRPMVWLGGLSYGWYLWHWPFVLIGPEALGLEADAPLRLGLAAAALGVAALTLRLVENPVRFGFKGPALGLGAALSGGAAACCLVALVVPLRLAGGPDAPGLEARLASAADPEASLREALDGAGRLLPANLKPSLAEVRAVRSALYRDGCHADHQATGLPGGCVYGDPAAARTMVLFGDSHAAQWFPALEVIAREGHWRLLPMTKASCKIAEVTIVRNGGPYAQCDTWRAAAVARIRALRPSLVILSSSDAGDAFRPEADPRRQWEGGFHATFAAIGTSGAARIVVQDSPWPLSDVPDCVGEHPRALLAHCANRLPAAVRDTVRHEALRVAAGRDRIPVIDPAGWVCGAAGRCPPVVGDTLVYRDDGHLSERYARALVPLLARRLPP</sequence>
<evidence type="ECO:0000256" key="1">
    <source>
        <dbReference type="SAM" id="Phobius"/>
    </source>
</evidence>
<feature type="transmembrane region" description="Helical" evidence="1">
    <location>
        <begin position="258"/>
        <end position="277"/>
    </location>
</feature>
<keyword evidence="5" id="KW-1185">Reference proteome</keyword>
<evidence type="ECO:0000259" key="3">
    <source>
        <dbReference type="Pfam" id="PF19040"/>
    </source>
</evidence>
<dbReference type="InterPro" id="IPR050879">
    <property type="entry name" value="Acyltransferase_3"/>
</dbReference>
<feature type="domain" description="Acyltransferase 3" evidence="2">
    <location>
        <begin position="21"/>
        <end position="320"/>
    </location>
</feature>
<feature type="transmembrane region" description="Helical" evidence="1">
    <location>
        <begin position="356"/>
        <end position="377"/>
    </location>
</feature>
<feature type="transmembrane region" description="Helical" evidence="1">
    <location>
        <begin position="284"/>
        <end position="305"/>
    </location>
</feature>
<gene>
    <name evidence="4" type="ORF">GCM10010468_79510</name>
</gene>
<keyword evidence="4" id="KW-0378">Hydrolase</keyword>
<accession>A0ABP6QNH0</accession>
<keyword evidence="1" id="KW-1133">Transmembrane helix</keyword>
<evidence type="ECO:0000313" key="4">
    <source>
        <dbReference type="EMBL" id="GAA3242030.1"/>
    </source>
</evidence>
<evidence type="ECO:0000259" key="2">
    <source>
        <dbReference type="Pfam" id="PF01757"/>
    </source>
</evidence>
<feature type="transmembrane region" description="Helical" evidence="1">
    <location>
        <begin position="203"/>
        <end position="224"/>
    </location>
</feature>
<dbReference type="GO" id="GO:0016787">
    <property type="term" value="F:hydrolase activity"/>
    <property type="evidence" value="ECO:0007669"/>
    <property type="project" value="UniProtKB-KW"/>
</dbReference>
<feature type="transmembrane region" description="Helical" evidence="1">
    <location>
        <begin position="152"/>
        <end position="170"/>
    </location>
</feature>
<dbReference type="EMBL" id="BAAAUV010000048">
    <property type="protein sequence ID" value="GAA3242030.1"/>
    <property type="molecule type" value="Genomic_DNA"/>
</dbReference>
<dbReference type="Pfam" id="PF01757">
    <property type="entry name" value="Acyl_transf_3"/>
    <property type="match status" value="1"/>
</dbReference>
<feature type="transmembrane region" description="Helical" evidence="1">
    <location>
        <begin position="325"/>
        <end position="344"/>
    </location>
</feature>
<name>A0ABP6QNH0_9ACTN</name>
<dbReference type="PANTHER" id="PTHR23028">
    <property type="entry name" value="ACETYLTRANSFERASE"/>
    <property type="match status" value="1"/>
</dbReference>
<dbReference type="RefSeq" id="WP_344839580.1">
    <property type="nucleotide sequence ID" value="NZ_BAAAUV010000048.1"/>
</dbReference>
<feature type="domain" description="SGNH" evidence="3">
    <location>
        <begin position="438"/>
        <end position="670"/>
    </location>
</feature>
<dbReference type="Pfam" id="PF19040">
    <property type="entry name" value="SGNH"/>
    <property type="match status" value="1"/>
</dbReference>
<reference evidence="5" key="1">
    <citation type="journal article" date="2019" name="Int. J. Syst. Evol. Microbiol.">
        <title>The Global Catalogue of Microorganisms (GCM) 10K type strain sequencing project: providing services to taxonomists for standard genome sequencing and annotation.</title>
        <authorList>
            <consortium name="The Broad Institute Genomics Platform"/>
            <consortium name="The Broad Institute Genome Sequencing Center for Infectious Disease"/>
            <person name="Wu L."/>
            <person name="Ma J."/>
        </authorList>
    </citation>
    <scope>NUCLEOTIDE SEQUENCE [LARGE SCALE GENOMIC DNA]</scope>
    <source>
        <strain evidence="5">JCM 9377</strain>
    </source>
</reference>
<dbReference type="Proteomes" id="UP001501237">
    <property type="component" value="Unassembled WGS sequence"/>
</dbReference>
<evidence type="ECO:0000313" key="5">
    <source>
        <dbReference type="Proteomes" id="UP001501237"/>
    </source>
</evidence>
<feature type="transmembrane region" description="Helical" evidence="1">
    <location>
        <begin position="45"/>
        <end position="67"/>
    </location>
</feature>
<keyword evidence="1" id="KW-0812">Transmembrane</keyword>